<name>A0A914WSD9_9BILA</name>
<evidence type="ECO:0000313" key="1">
    <source>
        <dbReference type="Proteomes" id="UP000887566"/>
    </source>
</evidence>
<dbReference type="Proteomes" id="UP000887566">
    <property type="component" value="Unplaced"/>
</dbReference>
<evidence type="ECO:0000313" key="2">
    <source>
        <dbReference type="WBParaSite" id="PSAMB.scaffold5220size12287.g26141.t1"/>
    </source>
</evidence>
<reference evidence="2" key="1">
    <citation type="submission" date="2022-11" db="UniProtKB">
        <authorList>
            <consortium name="WormBaseParasite"/>
        </authorList>
    </citation>
    <scope>IDENTIFICATION</scope>
</reference>
<protein>
    <submittedName>
        <fullName evidence="2">Uncharacterized protein</fullName>
    </submittedName>
</protein>
<keyword evidence="1" id="KW-1185">Reference proteome</keyword>
<dbReference type="WBParaSite" id="PSAMB.scaffold5220size12287.g26141.t1">
    <property type="protein sequence ID" value="PSAMB.scaffold5220size12287.g26141.t1"/>
    <property type="gene ID" value="PSAMB.scaffold5220size12287.g26141"/>
</dbReference>
<organism evidence="1 2">
    <name type="scientific">Plectus sambesii</name>
    <dbReference type="NCBI Taxonomy" id="2011161"/>
    <lineage>
        <taxon>Eukaryota</taxon>
        <taxon>Metazoa</taxon>
        <taxon>Ecdysozoa</taxon>
        <taxon>Nematoda</taxon>
        <taxon>Chromadorea</taxon>
        <taxon>Plectida</taxon>
        <taxon>Plectina</taxon>
        <taxon>Plectoidea</taxon>
        <taxon>Plectidae</taxon>
        <taxon>Plectus</taxon>
    </lineage>
</organism>
<proteinExistence type="predicted"/>
<accession>A0A914WSD9</accession>
<sequence length="208" mass="22954">MIYPTRSVGPPLHSAPKKRPPFIFISSNASLPSVRAPNRINHERRCEMRSHSTRMVCWGLFTLPHRHLSSTTAVGSVGGGSGGDEVTICQRRSDVDARQQTTSCIIQVGRKTSNKMKATLFRLQNSRYSRGTASTTCNNSAAGERTINSTVLERIPIAEKRTAFVSPLLRAVQFNKTRAQHEMQPIKIHRPAALVCEGSAQGLMFIVN</sequence>
<dbReference type="AlphaFoldDB" id="A0A914WSD9"/>